<dbReference type="AlphaFoldDB" id="A0A7T0LKG8"/>
<feature type="signal peptide" evidence="3">
    <location>
        <begin position="1"/>
        <end position="25"/>
    </location>
</feature>
<accession>A0A7T0LKG8</accession>
<evidence type="ECO:0000256" key="2">
    <source>
        <dbReference type="SAM" id="Phobius"/>
    </source>
</evidence>
<dbReference type="RefSeq" id="WP_166857417.1">
    <property type="nucleotide sequence ID" value="NZ_CP063989.1"/>
</dbReference>
<keyword evidence="2" id="KW-0812">Transmembrane</keyword>
<keyword evidence="5" id="KW-1185">Reference proteome</keyword>
<dbReference type="EMBL" id="CP063989">
    <property type="protein sequence ID" value="QPL05422.1"/>
    <property type="molecule type" value="Genomic_DNA"/>
</dbReference>
<sequence length="779" mass="80267">MGRRLLRAWAATAAAAVLLVPTALAPSYAQVAVALPLTGSVSAPAAPAAPAPASGTTAVGTTTAPYVEGRVTLSVDSLAPEVLTSEESVTITGSVTNGTDQPVREASLVVQVQSRTEVTVEELELWLAQTRHTQVSQVHVESTEDIAPGETHHFTMTVPAADLPLDDTDQWGPRGVEVILTEGYDTVAVDRTLLLWDPGMTAQASRVTAVVPVAASAAEMTALLSAPTLASPAEVSAEEAQEVTALRQRVTTLLGLAREGVVLAVDPYLLQALGLPLDEEEQEALASATASPSPTASPTTSAAPRSPGPTASATASSDPTASPTARPTARPTDPDPATTVLRARAELAQALMDAYEAGDIVILAWRDADLASLAHLGERDLAASALARAQEEAALVDGALGTDLSSSTTTVLAIGPLDGTTLSLLPDTVTTVIASPGDLPVAEDLFYTPSGTTTISGRAVLVPDEDLSDAASGTSDGAELNGLDARQLLRADTAVRVRQAPSVGRDVIVTVSRAEASTQTAAVLDERIDALLEARWTVPQNLGSLVGSAREDETNGEQAPRHPLPEVVQAEGELSAEDLTAARRAEADLETLATILSDPQAITDEATEVVSASVSNAWRTDAAGRSAYTAAVAGLRQTVTAGLSAAPSSTINVIAQSAAMPVRVVSSLDQDVTVRVHLKPSSTRLQVSEDVEVTVPAQGEATASVPITAVGSGEVTVMIDLLAPDGTRVGTPVAILTRVHADWESMGTRVVAGLLVLVLVVGIVRTVRRGRRTRTKGEA</sequence>
<dbReference type="Pfam" id="PF19516">
    <property type="entry name" value="DUF6049"/>
    <property type="match status" value="1"/>
</dbReference>
<evidence type="ECO:0000256" key="3">
    <source>
        <dbReference type="SAM" id="SignalP"/>
    </source>
</evidence>
<feature type="compositionally biased region" description="Low complexity" evidence="1">
    <location>
        <begin position="286"/>
        <end position="337"/>
    </location>
</feature>
<feature type="region of interest" description="Disordered" evidence="1">
    <location>
        <begin position="283"/>
        <end position="337"/>
    </location>
</feature>
<keyword evidence="3" id="KW-0732">Signal</keyword>
<keyword evidence="2" id="KW-1133">Transmembrane helix</keyword>
<evidence type="ECO:0000313" key="4">
    <source>
        <dbReference type="EMBL" id="QPL05422.1"/>
    </source>
</evidence>
<name>A0A7T0LKG8_9ACTO</name>
<dbReference type="KEGG" id="arep:ID810_12150"/>
<feature type="chain" id="PRO_5032304652" evidence="3">
    <location>
        <begin position="26"/>
        <end position="779"/>
    </location>
</feature>
<dbReference type="InterPro" id="IPR046112">
    <property type="entry name" value="DUF6049"/>
</dbReference>
<keyword evidence="2" id="KW-0472">Membrane</keyword>
<protein>
    <submittedName>
        <fullName evidence="4">Conjugal transfer protein</fullName>
    </submittedName>
</protein>
<gene>
    <name evidence="4" type="ORF">ID810_12150</name>
</gene>
<evidence type="ECO:0000256" key="1">
    <source>
        <dbReference type="SAM" id="MobiDB-lite"/>
    </source>
</evidence>
<dbReference type="Proteomes" id="UP000594637">
    <property type="component" value="Chromosome"/>
</dbReference>
<evidence type="ECO:0000313" key="5">
    <source>
        <dbReference type="Proteomes" id="UP000594637"/>
    </source>
</evidence>
<proteinExistence type="predicted"/>
<feature type="transmembrane region" description="Helical" evidence="2">
    <location>
        <begin position="746"/>
        <end position="767"/>
    </location>
</feature>
<organism evidence="4 5">
    <name type="scientific">Actinomyces respiraculi</name>
    <dbReference type="NCBI Taxonomy" id="2744574"/>
    <lineage>
        <taxon>Bacteria</taxon>
        <taxon>Bacillati</taxon>
        <taxon>Actinomycetota</taxon>
        <taxon>Actinomycetes</taxon>
        <taxon>Actinomycetales</taxon>
        <taxon>Actinomycetaceae</taxon>
        <taxon>Actinomyces</taxon>
    </lineage>
</organism>
<reference evidence="4 5" key="1">
    <citation type="submission" date="2020-11" db="EMBL/GenBank/DDBJ databases">
        <title>Actinomyces sp. ZJ750.</title>
        <authorList>
            <person name="Zhou J."/>
        </authorList>
    </citation>
    <scope>NUCLEOTIDE SEQUENCE [LARGE SCALE GENOMIC DNA]</scope>
    <source>
        <strain evidence="4 5">ZJ750</strain>
    </source>
</reference>